<dbReference type="OrthoDB" id="7959514at2"/>
<dbReference type="EMBL" id="JACIIG010000009">
    <property type="protein sequence ID" value="MBB4569489.1"/>
    <property type="molecule type" value="Genomic_DNA"/>
</dbReference>
<dbReference type="GeneID" id="32527127"/>
<gene>
    <name evidence="2" type="ORF">GGE60_003613</name>
</gene>
<keyword evidence="1" id="KW-1133">Transmembrane helix</keyword>
<feature type="transmembrane region" description="Helical" evidence="1">
    <location>
        <begin position="20"/>
        <end position="41"/>
    </location>
</feature>
<sequence>MAPPLSSASVMDEQPLISGGLVYRLTAGVAVLAALTVAITIGGRWLGEKISLAGHTADIKPITVTIGEDTLRLAANTIRFPSERVSGVAERADLYLTWPQMQGYSDADRLRFDDISQASSLIFLQLSQSTMSRDMSGRLEPIYSHLMEGDAFAGPHGLTAHRLRADAGYNGEVLLTAPRAGEPDYVVRCILPSSPDQATSGDCQRDIKVGKDLSVLYRFSSHQLGDWQRMDAAVQSFMKTRLVDAAGTAESP</sequence>
<comment type="caution">
    <text evidence="2">The sequence shown here is derived from an EMBL/GenBank/DDBJ whole genome shotgun (WGS) entry which is preliminary data.</text>
</comment>
<proteinExistence type="predicted"/>
<keyword evidence="1" id="KW-0472">Membrane</keyword>
<reference evidence="2 3" key="1">
    <citation type="submission" date="2020-08" db="EMBL/GenBank/DDBJ databases">
        <title>Genomic Encyclopedia of Type Strains, Phase IV (KMG-V): Genome sequencing to study the core and pangenomes of soil and plant-associated prokaryotes.</title>
        <authorList>
            <person name="Whitman W."/>
        </authorList>
    </citation>
    <scope>NUCLEOTIDE SEQUENCE [LARGE SCALE GENOMIC DNA]</scope>
    <source>
        <strain evidence="2 3">SEMIA 492</strain>
    </source>
</reference>
<protein>
    <recommendedName>
        <fullName evidence="4">Transmembrane anchored protein</fullName>
    </recommendedName>
</protein>
<evidence type="ECO:0000313" key="2">
    <source>
        <dbReference type="EMBL" id="MBB4569489.1"/>
    </source>
</evidence>
<keyword evidence="1" id="KW-0812">Transmembrane</keyword>
<evidence type="ECO:0000256" key="1">
    <source>
        <dbReference type="SAM" id="Phobius"/>
    </source>
</evidence>
<accession>A0A7W7ELH1</accession>
<name>A0A7W7ELH1_9HYPH</name>
<evidence type="ECO:0000313" key="3">
    <source>
        <dbReference type="Proteomes" id="UP000543836"/>
    </source>
</evidence>
<dbReference type="AlphaFoldDB" id="A0A7W7ELH1"/>
<organism evidence="2 3">
    <name type="scientific">Rhizobium leucaenae</name>
    <dbReference type="NCBI Taxonomy" id="29450"/>
    <lineage>
        <taxon>Bacteria</taxon>
        <taxon>Pseudomonadati</taxon>
        <taxon>Pseudomonadota</taxon>
        <taxon>Alphaproteobacteria</taxon>
        <taxon>Hyphomicrobiales</taxon>
        <taxon>Rhizobiaceae</taxon>
        <taxon>Rhizobium/Agrobacterium group</taxon>
        <taxon>Rhizobium</taxon>
    </lineage>
</organism>
<keyword evidence="3" id="KW-1185">Reference proteome</keyword>
<evidence type="ECO:0008006" key="4">
    <source>
        <dbReference type="Google" id="ProtNLM"/>
    </source>
</evidence>
<dbReference type="RefSeq" id="WP_028753278.1">
    <property type="nucleotide sequence ID" value="NZ_JACIIG010000009.1"/>
</dbReference>
<dbReference type="Proteomes" id="UP000543836">
    <property type="component" value="Unassembled WGS sequence"/>
</dbReference>